<dbReference type="EC" id="5.2.1.2" evidence="4"/>
<keyword evidence="4" id="KW-0413">Isomerase</keyword>
<dbReference type="InterPro" id="IPR034330">
    <property type="entry name" value="GST_Zeta_C"/>
</dbReference>
<feature type="domain" description="GST N-terminal" evidence="2">
    <location>
        <begin position="3"/>
        <end position="86"/>
    </location>
</feature>
<dbReference type="SFLD" id="SFLDG00358">
    <property type="entry name" value="Main_(cytGST)"/>
    <property type="match status" value="1"/>
</dbReference>
<dbReference type="InterPro" id="IPR036249">
    <property type="entry name" value="Thioredoxin-like_sf"/>
</dbReference>
<dbReference type="SUPFAM" id="SSF47616">
    <property type="entry name" value="GST C-terminal domain-like"/>
    <property type="match status" value="1"/>
</dbReference>
<dbReference type="InterPro" id="IPR004045">
    <property type="entry name" value="Glutathione_S-Trfase_N"/>
</dbReference>
<dbReference type="InterPro" id="IPR005955">
    <property type="entry name" value="GST_Zeta"/>
</dbReference>
<evidence type="ECO:0000259" key="2">
    <source>
        <dbReference type="PROSITE" id="PS50404"/>
    </source>
</evidence>
<organism evidence="4 5">
    <name type="scientific">Phenylobacterium montanum</name>
    <dbReference type="NCBI Taxonomy" id="2823693"/>
    <lineage>
        <taxon>Bacteria</taxon>
        <taxon>Pseudomonadati</taxon>
        <taxon>Pseudomonadota</taxon>
        <taxon>Alphaproteobacteria</taxon>
        <taxon>Caulobacterales</taxon>
        <taxon>Caulobacteraceae</taxon>
        <taxon>Phenylobacterium</taxon>
    </lineage>
</organism>
<proteinExistence type="inferred from homology"/>
<dbReference type="InterPro" id="IPR036282">
    <property type="entry name" value="Glutathione-S-Trfase_C_sf"/>
</dbReference>
<name>A0A975G3G8_9CAUL</name>
<comment type="similarity">
    <text evidence="1">Belongs to the GST superfamily. Zeta family.</text>
</comment>
<accession>A0A975G3G8</accession>
<dbReference type="NCBIfam" id="TIGR01262">
    <property type="entry name" value="maiA"/>
    <property type="match status" value="1"/>
</dbReference>
<dbReference type="Pfam" id="PF13417">
    <property type="entry name" value="GST_N_3"/>
    <property type="match status" value="1"/>
</dbReference>
<evidence type="ECO:0000313" key="5">
    <source>
        <dbReference type="Proteomes" id="UP000676409"/>
    </source>
</evidence>
<dbReference type="SFLD" id="SFLDS00019">
    <property type="entry name" value="Glutathione_Transferase_(cytos"/>
    <property type="match status" value="1"/>
</dbReference>
<dbReference type="Gene3D" id="3.40.30.10">
    <property type="entry name" value="Glutaredoxin"/>
    <property type="match status" value="1"/>
</dbReference>
<dbReference type="CDD" id="cd03191">
    <property type="entry name" value="GST_C_Zeta"/>
    <property type="match status" value="1"/>
</dbReference>
<keyword evidence="5" id="KW-1185">Reference proteome</keyword>
<dbReference type="KEGG" id="caul:KCG34_09700"/>
<evidence type="ECO:0000259" key="3">
    <source>
        <dbReference type="PROSITE" id="PS50405"/>
    </source>
</evidence>
<dbReference type="GO" id="GO:0006559">
    <property type="term" value="P:L-phenylalanine catabolic process"/>
    <property type="evidence" value="ECO:0007669"/>
    <property type="project" value="TreeGrafter"/>
</dbReference>
<dbReference type="GO" id="GO:0016034">
    <property type="term" value="F:maleylacetoacetate isomerase activity"/>
    <property type="evidence" value="ECO:0007669"/>
    <property type="project" value="UniProtKB-EC"/>
</dbReference>
<gene>
    <name evidence="4" type="primary">maiA</name>
    <name evidence="4" type="ORF">KCG34_09700</name>
</gene>
<dbReference type="RefSeq" id="WP_211940160.1">
    <property type="nucleotide sequence ID" value="NZ_CP073078.1"/>
</dbReference>
<feature type="domain" description="GST C-terminal" evidence="3">
    <location>
        <begin position="91"/>
        <end position="218"/>
    </location>
</feature>
<dbReference type="CDD" id="cd03042">
    <property type="entry name" value="GST_N_Zeta"/>
    <property type="match status" value="1"/>
</dbReference>
<dbReference type="PANTHER" id="PTHR42673:SF21">
    <property type="entry name" value="GLUTATHIONE S-TRANSFERASE YFCF"/>
    <property type="match status" value="1"/>
</dbReference>
<evidence type="ECO:0000256" key="1">
    <source>
        <dbReference type="ARBA" id="ARBA00010007"/>
    </source>
</evidence>
<dbReference type="GO" id="GO:0005737">
    <property type="term" value="C:cytoplasm"/>
    <property type="evidence" value="ECO:0007669"/>
    <property type="project" value="InterPro"/>
</dbReference>
<evidence type="ECO:0000313" key="4">
    <source>
        <dbReference type="EMBL" id="QUD90109.1"/>
    </source>
</evidence>
<dbReference type="EMBL" id="CP073078">
    <property type="protein sequence ID" value="QUD90109.1"/>
    <property type="molecule type" value="Genomic_DNA"/>
</dbReference>
<dbReference type="PROSITE" id="PS50404">
    <property type="entry name" value="GST_NTER"/>
    <property type="match status" value="1"/>
</dbReference>
<dbReference type="GO" id="GO:0004364">
    <property type="term" value="F:glutathione transferase activity"/>
    <property type="evidence" value="ECO:0007669"/>
    <property type="project" value="TreeGrafter"/>
</dbReference>
<dbReference type="InterPro" id="IPR034333">
    <property type="entry name" value="GST_Zeta_N"/>
</dbReference>
<dbReference type="PANTHER" id="PTHR42673">
    <property type="entry name" value="MALEYLACETOACETATE ISOMERASE"/>
    <property type="match status" value="1"/>
</dbReference>
<dbReference type="SUPFAM" id="SSF52833">
    <property type="entry name" value="Thioredoxin-like"/>
    <property type="match status" value="1"/>
</dbReference>
<dbReference type="Proteomes" id="UP000676409">
    <property type="component" value="Chromosome"/>
</dbReference>
<reference evidence="4" key="1">
    <citation type="submission" date="2021-04" db="EMBL/GenBank/DDBJ databases">
        <title>The complete genome sequence of Caulobacter sp. S6.</title>
        <authorList>
            <person name="Tang Y."/>
            <person name="Ouyang W."/>
            <person name="Liu Q."/>
            <person name="Huang B."/>
            <person name="Guo Z."/>
            <person name="Lei P."/>
        </authorList>
    </citation>
    <scope>NUCLEOTIDE SEQUENCE</scope>
    <source>
        <strain evidence="4">S6</strain>
    </source>
</reference>
<dbReference type="InterPro" id="IPR040079">
    <property type="entry name" value="Glutathione_S-Trfase"/>
</dbReference>
<dbReference type="InterPro" id="IPR010987">
    <property type="entry name" value="Glutathione-S-Trfase_C-like"/>
</dbReference>
<dbReference type="Gene3D" id="1.20.1050.10">
    <property type="match status" value="1"/>
</dbReference>
<sequence length="220" mass="23693">MSETLELYDYWRSSAAYRVRIGLNLKGLGYASHPVNLAPGASEQLSEAYRAVNPQQRVPTLVTGAGALGQSLAILEWLDETCPEPPLLPADPWLRAEARAFALSIACEIHPMGNLSVLRQLGQQFGAGEGELQAWRERWFGAGMAALEAQLAARPASTYAFGDTPCLADICLVPQAYNCRRFGIDLSPYPRLCAVTAAAEAHPAFAAAAPERQPDAPSLK</sequence>
<dbReference type="GO" id="GO:0006749">
    <property type="term" value="P:glutathione metabolic process"/>
    <property type="evidence" value="ECO:0007669"/>
    <property type="project" value="TreeGrafter"/>
</dbReference>
<dbReference type="AlphaFoldDB" id="A0A975G3G8"/>
<dbReference type="PROSITE" id="PS50405">
    <property type="entry name" value="GST_CTER"/>
    <property type="match status" value="1"/>
</dbReference>
<protein>
    <submittedName>
        <fullName evidence="4">Maleylacetoacetate isomerase</fullName>
        <ecNumber evidence="4">5.2.1.2</ecNumber>
    </submittedName>
</protein>